<accession>F4LQ03</accession>
<dbReference type="EMBL" id="CP002696">
    <property type="protein sequence ID" value="AEE17081.1"/>
    <property type="molecule type" value="Genomic_DNA"/>
</dbReference>
<dbReference type="KEGG" id="tbe:Trebr_1659"/>
<organism evidence="1 2">
    <name type="scientific">Treponema brennaborense (strain DSM 12168 / CIP 105900 / DD5/3)</name>
    <dbReference type="NCBI Taxonomy" id="906968"/>
    <lineage>
        <taxon>Bacteria</taxon>
        <taxon>Pseudomonadati</taxon>
        <taxon>Spirochaetota</taxon>
        <taxon>Spirochaetia</taxon>
        <taxon>Spirochaetales</taxon>
        <taxon>Treponemataceae</taxon>
        <taxon>Treponema</taxon>
    </lineage>
</organism>
<dbReference type="Proteomes" id="UP000006546">
    <property type="component" value="Chromosome"/>
</dbReference>
<reference evidence="2" key="1">
    <citation type="submission" date="2011-04" db="EMBL/GenBank/DDBJ databases">
        <title>The complete genome of Treponema brennaborense DSM 12168.</title>
        <authorList>
            <person name="Lucas S."/>
            <person name="Han J."/>
            <person name="Lapidus A."/>
            <person name="Bruce D."/>
            <person name="Goodwin L."/>
            <person name="Pitluck S."/>
            <person name="Peters L."/>
            <person name="Kyrpides N."/>
            <person name="Mavromatis K."/>
            <person name="Ivanova N."/>
            <person name="Mikhailova N."/>
            <person name="Pagani I."/>
            <person name="Teshima H."/>
            <person name="Detter J.C."/>
            <person name="Tapia R."/>
            <person name="Han C."/>
            <person name="Land M."/>
            <person name="Hauser L."/>
            <person name="Markowitz V."/>
            <person name="Cheng J.-F."/>
            <person name="Hugenholtz P."/>
            <person name="Woyke T."/>
            <person name="Wu D."/>
            <person name="Gronow S."/>
            <person name="Wellnitz S."/>
            <person name="Brambilla E."/>
            <person name="Klenk H.-P."/>
            <person name="Eisen J.A."/>
        </authorList>
    </citation>
    <scope>NUCLEOTIDE SEQUENCE [LARGE SCALE GENOMIC DNA]</scope>
    <source>
        <strain evidence="2">DSM 12168 / CIP 105900 / DD5/3</strain>
    </source>
</reference>
<protein>
    <recommendedName>
        <fullName evidence="3">Peptidase C14 caspase catalytic subunit p20</fullName>
    </recommendedName>
</protein>
<evidence type="ECO:0008006" key="3">
    <source>
        <dbReference type="Google" id="ProtNLM"/>
    </source>
</evidence>
<proteinExistence type="predicted"/>
<gene>
    <name evidence="1" type="ordered locus">Trebr_1659</name>
</gene>
<evidence type="ECO:0000313" key="2">
    <source>
        <dbReference type="Proteomes" id="UP000006546"/>
    </source>
</evidence>
<dbReference type="AlphaFoldDB" id="F4LQ03"/>
<dbReference type="eggNOG" id="ENOG5030XDB">
    <property type="taxonomic scope" value="Bacteria"/>
</dbReference>
<keyword evidence="2" id="KW-1185">Reference proteome</keyword>
<name>F4LQ03_TREBD</name>
<dbReference type="HOGENOM" id="CLU_082432_0_0_12"/>
<dbReference type="STRING" id="906968.Trebr_1659"/>
<sequence length="294" mass="31254">MMCLLYYDFIVLEIWEISLIRYAVLAGTSSKAGFQQKSICSIYDFLKSTAGGAWADREILILPEGVDVPLLKFILRRAAECGTDFLFLYFCGNEHDGLTGDGFSVGGTEIKRSYIEETCKKQVTVFDTCAALVPADDDGADDDGAEIWNADDGATACCADTGDGADERQLAMARILGDEALCAVDGGLWLSGCTEGERPVLRVDGCGVYTAALVESLAAADSMLDFRTADRSARFACAVARAAAEAQREAAIARGSATDTEKAASADGCQTAHSKAANVCAAEYANTRGRMDCR</sequence>
<evidence type="ECO:0000313" key="1">
    <source>
        <dbReference type="EMBL" id="AEE17081.1"/>
    </source>
</evidence>